<gene>
    <name evidence="1" type="ORF">DET61_106106</name>
</gene>
<protein>
    <submittedName>
        <fullName evidence="1">Uncharacterized protein</fullName>
    </submittedName>
</protein>
<dbReference type="EMBL" id="QPJI01000006">
    <property type="protein sequence ID" value="RCW69011.1"/>
    <property type="molecule type" value="Genomic_DNA"/>
</dbReference>
<comment type="caution">
    <text evidence="1">The sequence shown here is derived from an EMBL/GenBank/DDBJ whole genome shotgun (WGS) entry which is preliminary data.</text>
</comment>
<proteinExistence type="predicted"/>
<sequence length="75" mass="8430">MNAFDLIPDLKIGHIVEVSGTTIRVELSGDVTELTRAYEGRVYPIGQIGSMVKVHFGRRLIFGCKRSFRDVLPPR</sequence>
<accession>A0A368XLX0</accession>
<name>A0A368XLX0_MARNT</name>
<organism evidence="1 2">
    <name type="scientific">Marinobacter nauticus</name>
    <name type="common">Marinobacter hydrocarbonoclasticus</name>
    <name type="synonym">Marinobacter aquaeolei</name>
    <dbReference type="NCBI Taxonomy" id="2743"/>
    <lineage>
        <taxon>Bacteria</taxon>
        <taxon>Pseudomonadati</taxon>
        <taxon>Pseudomonadota</taxon>
        <taxon>Gammaproteobacteria</taxon>
        <taxon>Pseudomonadales</taxon>
        <taxon>Marinobacteraceae</taxon>
        <taxon>Marinobacter</taxon>
    </lineage>
</organism>
<evidence type="ECO:0000313" key="1">
    <source>
        <dbReference type="EMBL" id="RCW69011.1"/>
    </source>
</evidence>
<evidence type="ECO:0000313" key="2">
    <source>
        <dbReference type="Proteomes" id="UP000253647"/>
    </source>
</evidence>
<dbReference type="AlphaFoldDB" id="A0A368XLX0"/>
<reference evidence="1 2" key="1">
    <citation type="submission" date="2018-07" db="EMBL/GenBank/DDBJ databases">
        <title>Freshwater and sediment microbial communities from various areas in North America, analyzing microbe dynamics in response to fracking.</title>
        <authorList>
            <person name="Lamendella R."/>
        </authorList>
    </citation>
    <scope>NUCLEOTIDE SEQUENCE [LARGE SCALE GENOMIC DNA]</scope>
    <source>
        <strain evidence="1 2">105B</strain>
    </source>
</reference>
<dbReference type="Proteomes" id="UP000253647">
    <property type="component" value="Unassembled WGS sequence"/>
</dbReference>